<protein>
    <submittedName>
        <fullName evidence="3">Uncharacterized protein</fullName>
    </submittedName>
</protein>
<feature type="region of interest" description="Disordered" evidence="2">
    <location>
        <begin position="1"/>
        <end position="21"/>
    </location>
</feature>
<name>A0ABP3L536_9BURK</name>
<keyword evidence="1" id="KW-0175">Coiled coil</keyword>
<feature type="coiled-coil region" evidence="1">
    <location>
        <begin position="140"/>
        <end position="167"/>
    </location>
</feature>
<sequence>MSKQNSAVERKDFSTPTNLAQAPQAGKIPNIASILESDFLAPMDSVAGSLMDLAVLFRTIDGIASQGLADKEERSALLRIKHLCNIGSYLGDDFGNWLDSAHETARDQHCPAIIAALGGEACARSFEPARGGQVATSDEIEGLRAQVALLKVSLAQVERENDELREAAGGEA</sequence>
<evidence type="ECO:0000256" key="1">
    <source>
        <dbReference type="SAM" id="Coils"/>
    </source>
</evidence>
<keyword evidence="4" id="KW-1185">Reference proteome</keyword>
<dbReference type="EMBL" id="BAAAEN010000002">
    <property type="protein sequence ID" value="GAA0492430.1"/>
    <property type="molecule type" value="Genomic_DNA"/>
</dbReference>
<organism evidence="3 4">
    <name type="scientific">Pigmentiphaga daeguensis</name>
    <dbReference type="NCBI Taxonomy" id="414049"/>
    <lineage>
        <taxon>Bacteria</taxon>
        <taxon>Pseudomonadati</taxon>
        <taxon>Pseudomonadota</taxon>
        <taxon>Betaproteobacteria</taxon>
        <taxon>Burkholderiales</taxon>
        <taxon>Alcaligenaceae</taxon>
        <taxon>Pigmentiphaga</taxon>
    </lineage>
</organism>
<dbReference type="RefSeq" id="WP_343927078.1">
    <property type="nucleotide sequence ID" value="NZ_BAAAEN010000002.1"/>
</dbReference>
<evidence type="ECO:0000313" key="4">
    <source>
        <dbReference type="Proteomes" id="UP001501706"/>
    </source>
</evidence>
<reference evidence="4" key="1">
    <citation type="journal article" date="2019" name="Int. J. Syst. Evol. Microbiol.">
        <title>The Global Catalogue of Microorganisms (GCM) 10K type strain sequencing project: providing services to taxonomists for standard genome sequencing and annotation.</title>
        <authorList>
            <consortium name="The Broad Institute Genomics Platform"/>
            <consortium name="The Broad Institute Genome Sequencing Center for Infectious Disease"/>
            <person name="Wu L."/>
            <person name="Ma J."/>
        </authorList>
    </citation>
    <scope>NUCLEOTIDE SEQUENCE [LARGE SCALE GENOMIC DNA]</scope>
    <source>
        <strain evidence="4">JCM 14330</strain>
    </source>
</reference>
<comment type="caution">
    <text evidence="3">The sequence shown here is derived from an EMBL/GenBank/DDBJ whole genome shotgun (WGS) entry which is preliminary data.</text>
</comment>
<dbReference type="Proteomes" id="UP001501706">
    <property type="component" value="Unassembled WGS sequence"/>
</dbReference>
<evidence type="ECO:0000256" key="2">
    <source>
        <dbReference type="SAM" id="MobiDB-lite"/>
    </source>
</evidence>
<proteinExistence type="predicted"/>
<gene>
    <name evidence="3" type="ORF">GCM10009097_05130</name>
</gene>
<evidence type="ECO:0000313" key="3">
    <source>
        <dbReference type="EMBL" id="GAA0492430.1"/>
    </source>
</evidence>
<accession>A0ABP3L536</accession>